<protein>
    <submittedName>
        <fullName evidence="3">DgyrCDS5487</fullName>
    </submittedName>
</protein>
<dbReference type="GO" id="GO:0005634">
    <property type="term" value="C:nucleus"/>
    <property type="evidence" value="ECO:0007669"/>
    <property type="project" value="TreeGrafter"/>
</dbReference>
<dbReference type="SUPFAM" id="SSF55120">
    <property type="entry name" value="Pseudouridine synthase"/>
    <property type="match status" value="1"/>
</dbReference>
<accession>A0A7I8VKQ0</accession>
<dbReference type="InterPro" id="IPR020103">
    <property type="entry name" value="PsdUridine_synth_cat_dom_sf"/>
</dbReference>
<evidence type="ECO:0000256" key="2">
    <source>
        <dbReference type="SAM" id="MobiDB-lite"/>
    </source>
</evidence>
<reference evidence="3 4" key="1">
    <citation type="submission" date="2020-08" db="EMBL/GenBank/DDBJ databases">
        <authorList>
            <person name="Hejnol A."/>
        </authorList>
    </citation>
    <scope>NUCLEOTIDE SEQUENCE [LARGE SCALE GENOMIC DNA]</scope>
</reference>
<dbReference type="GO" id="GO:0009982">
    <property type="term" value="F:pseudouridine synthase activity"/>
    <property type="evidence" value="ECO:0007669"/>
    <property type="project" value="InterPro"/>
</dbReference>
<dbReference type="GO" id="GO:0003723">
    <property type="term" value="F:RNA binding"/>
    <property type="evidence" value="ECO:0007669"/>
    <property type="project" value="InterPro"/>
</dbReference>
<sequence>MSQLEEGAEGKRPVEQEETPDNGEPPKKILKSDLNLPFKKKNFALLLAYCGKDYYGLQINKGYKTIEGVLFEAMVKSGVVRQDHVENNGMRFQRAARTDKGVSAAANVVNAKISLPII</sequence>
<dbReference type="OrthoDB" id="10256309at2759"/>
<dbReference type="InterPro" id="IPR020094">
    <property type="entry name" value="TruA/RsuA/RluB/E/F_N"/>
</dbReference>
<name>A0A7I8VKQ0_9ANNE</name>
<keyword evidence="1" id="KW-0413">Isomerase</keyword>
<evidence type="ECO:0000313" key="4">
    <source>
        <dbReference type="Proteomes" id="UP000549394"/>
    </source>
</evidence>
<keyword evidence="4" id="KW-1185">Reference proteome</keyword>
<evidence type="ECO:0000313" key="3">
    <source>
        <dbReference type="EMBL" id="CAD5116614.1"/>
    </source>
</evidence>
<dbReference type="PANTHER" id="PTHR11142:SF4">
    <property type="entry name" value="PSEUDOURIDYLATE SYNTHASE 1 HOMOLOG"/>
    <property type="match status" value="1"/>
</dbReference>
<proteinExistence type="predicted"/>
<dbReference type="GO" id="GO:1990481">
    <property type="term" value="P:mRNA pseudouridine synthesis"/>
    <property type="evidence" value="ECO:0007669"/>
    <property type="project" value="TreeGrafter"/>
</dbReference>
<feature type="region of interest" description="Disordered" evidence="2">
    <location>
        <begin position="1"/>
        <end position="30"/>
    </location>
</feature>
<dbReference type="AlphaFoldDB" id="A0A7I8VKQ0"/>
<dbReference type="GO" id="GO:0031119">
    <property type="term" value="P:tRNA pseudouridine synthesis"/>
    <property type="evidence" value="ECO:0007669"/>
    <property type="project" value="TreeGrafter"/>
</dbReference>
<organism evidence="3 4">
    <name type="scientific">Dimorphilus gyrociliatus</name>
    <dbReference type="NCBI Taxonomy" id="2664684"/>
    <lineage>
        <taxon>Eukaryota</taxon>
        <taxon>Metazoa</taxon>
        <taxon>Spiralia</taxon>
        <taxon>Lophotrochozoa</taxon>
        <taxon>Annelida</taxon>
        <taxon>Polychaeta</taxon>
        <taxon>Polychaeta incertae sedis</taxon>
        <taxon>Dinophilidae</taxon>
        <taxon>Dimorphilus</taxon>
    </lineage>
</organism>
<gene>
    <name evidence="3" type="ORF">DGYR_LOCUS5219</name>
</gene>
<dbReference type="Proteomes" id="UP000549394">
    <property type="component" value="Unassembled WGS sequence"/>
</dbReference>
<dbReference type="EMBL" id="CAJFCJ010000006">
    <property type="protein sequence ID" value="CAD5116614.1"/>
    <property type="molecule type" value="Genomic_DNA"/>
</dbReference>
<dbReference type="PANTHER" id="PTHR11142">
    <property type="entry name" value="PSEUDOURIDYLATE SYNTHASE"/>
    <property type="match status" value="1"/>
</dbReference>
<comment type="caution">
    <text evidence="3">The sequence shown here is derived from an EMBL/GenBank/DDBJ whole genome shotgun (WGS) entry which is preliminary data.</text>
</comment>
<dbReference type="Gene3D" id="3.30.70.580">
    <property type="entry name" value="Pseudouridine synthase I, catalytic domain, N-terminal subdomain"/>
    <property type="match status" value="1"/>
</dbReference>
<evidence type="ECO:0000256" key="1">
    <source>
        <dbReference type="ARBA" id="ARBA00023235"/>
    </source>
</evidence>
<dbReference type="InterPro" id="IPR001406">
    <property type="entry name" value="PsdUridine_synth_TruA"/>
</dbReference>